<dbReference type="EMBL" id="CP162599">
    <property type="protein sequence ID" value="XDK34459.1"/>
    <property type="molecule type" value="Genomic_DNA"/>
</dbReference>
<keyword evidence="1" id="KW-1133">Transmembrane helix</keyword>
<dbReference type="AlphaFoldDB" id="A0AB39HUS1"/>
<feature type="transmembrane region" description="Helical" evidence="1">
    <location>
        <begin position="67"/>
        <end position="87"/>
    </location>
</feature>
<feature type="transmembrane region" description="Helical" evidence="1">
    <location>
        <begin position="225"/>
        <end position="246"/>
    </location>
</feature>
<gene>
    <name evidence="2" type="ORF">AB4Y30_08955</name>
</gene>
<accession>A0AB39HUS1</accession>
<sequence>MNESSSKKITHILGAELSKLISLPMIWLTLIGTFILNLILVAAFIYAELQAETGSNVLDIGLASMSYLQVGFIILGILAACSEYVGGQIQTTLIAVPWRGLQLSTKHLALAIISLPAAFITVSAGALYAFMMIKDIATELEISTMIKTIAGATGYLTLTTLLSVAIGSLLKRTIPALVVLLSYYFIASPLLRGFLSDIKNYLPDTAGSYMYTSSASEGINGLTSIQGTGILMLWTFILIAVAVVFYRKRDA</sequence>
<feature type="transmembrane region" description="Helical" evidence="1">
    <location>
        <begin position="21"/>
        <end position="47"/>
    </location>
</feature>
<protein>
    <submittedName>
        <fullName evidence="2">ABC transporter permease</fullName>
    </submittedName>
</protein>
<feature type="transmembrane region" description="Helical" evidence="1">
    <location>
        <begin position="149"/>
        <end position="170"/>
    </location>
</feature>
<evidence type="ECO:0000256" key="1">
    <source>
        <dbReference type="SAM" id="Phobius"/>
    </source>
</evidence>
<feature type="transmembrane region" description="Helical" evidence="1">
    <location>
        <begin position="177"/>
        <end position="195"/>
    </location>
</feature>
<reference evidence="2" key="1">
    <citation type="submission" date="2024-07" db="EMBL/GenBank/DDBJ databases">
        <title>Halotolerant mesophilic bacterium Ornithinibacillus sp. 4-3, sp. nov., isolated from soil.</title>
        <authorList>
            <person name="Sidarenka A.V."/>
            <person name="Guliayeva D.E."/>
            <person name="Leanovich S.I."/>
            <person name="Hileuskaya K.S."/>
            <person name="Akhremchuk A.E."/>
            <person name="Sikolenko M.A."/>
            <person name="Valentovich L.N."/>
        </authorList>
    </citation>
    <scope>NUCLEOTIDE SEQUENCE</scope>
    <source>
        <strain evidence="2">4-3</strain>
    </source>
</reference>
<name>A0AB39HUS1_9BACI</name>
<keyword evidence="1" id="KW-0472">Membrane</keyword>
<keyword evidence="1" id="KW-0812">Transmembrane</keyword>
<feature type="transmembrane region" description="Helical" evidence="1">
    <location>
        <begin position="108"/>
        <end position="129"/>
    </location>
</feature>
<proteinExistence type="predicted"/>
<organism evidence="2">
    <name type="scientific">Ornithinibacillus sp. 4-3</name>
    <dbReference type="NCBI Taxonomy" id="3231488"/>
    <lineage>
        <taxon>Bacteria</taxon>
        <taxon>Bacillati</taxon>
        <taxon>Bacillota</taxon>
        <taxon>Bacilli</taxon>
        <taxon>Bacillales</taxon>
        <taxon>Bacillaceae</taxon>
        <taxon>Ornithinibacillus</taxon>
    </lineage>
</organism>
<evidence type="ECO:0000313" key="2">
    <source>
        <dbReference type="EMBL" id="XDK34459.1"/>
    </source>
</evidence>
<dbReference type="RefSeq" id="WP_368655130.1">
    <property type="nucleotide sequence ID" value="NZ_CP162599.1"/>
</dbReference>